<dbReference type="UniPathway" id="UPA00626">
    <property type="reaction ID" value="UER00678"/>
</dbReference>
<dbReference type="GO" id="GO:0045151">
    <property type="term" value="P:acetoin biosynthetic process"/>
    <property type="evidence" value="ECO:0007669"/>
    <property type="project" value="UniProtKB-KW"/>
</dbReference>
<dbReference type="GO" id="GO:0047605">
    <property type="term" value="F:acetolactate decarboxylase activity"/>
    <property type="evidence" value="ECO:0007669"/>
    <property type="project" value="UniProtKB-EC"/>
</dbReference>
<comment type="pathway">
    <text evidence="2">Polyol metabolism; (R,R)-butane-2,3-diol biosynthesis; (R,R)-butane-2,3-diol from pyruvate: step 2/3.</text>
</comment>
<dbReference type="EMBL" id="MT631464">
    <property type="protein sequence ID" value="QNO51270.1"/>
    <property type="molecule type" value="Genomic_DNA"/>
</dbReference>
<keyword evidence="8" id="KW-0456">Lyase</keyword>
<evidence type="ECO:0000256" key="8">
    <source>
        <dbReference type="ARBA" id="ARBA00023239"/>
    </source>
</evidence>
<protein>
    <recommendedName>
        <fullName evidence="5">Alpha-acetolactate decarboxylase</fullName>
        <ecNumber evidence="4">4.1.1.5</ecNumber>
    </recommendedName>
</protein>
<evidence type="ECO:0000256" key="6">
    <source>
        <dbReference type="ARBA" id="ARBA00022793"/>
    </source>
</evidence>
<accession>A0A7G9YTD6</accession>
<evidence type="ECO:0000256" key="7">
    <source>
        <dbReference type="ARBA" id="ARBA00023061"/>
    </source>
</evidence>
<dbReference type="Gene3D" id="3.30.1330.80">
    <property type="entry name" value="Hypothetical protein, similar to alpha- acetolactate decarboxylase, domain 2"/>
    <property type="match status" value="1"/>
</dbReference>
<evidence type="ECO:0000313" key="9">
    <source>
        <dbReference type="EMBL" id="QNO51270.1"/>
    </source>
</evidence>
<dbReference type="PANTHER" id="PTHR35524:SF1">
    <property type="entry name" value="ALPHA-ACETOLACTATE DECARBOXYLASE"/>
    <property type="match status" value="1"/>
</dbReference>
<sequence length="72" mass="8486">MNFYCPDYFAGLNVVPYHLHFITEDRKAGGHVLEFIIKYAELSVDYTSELRMILPDTEEFNSLNLTKRKEKL</sequence>
<name>A0A7G9YTD6_9EURY</name>
<comment type="similarity">
    <text evidence="3">Belongs to the alpha-acetolactate decarboxylase family.</text>
</comment>
<dbReference type="Pfam" id="PF03306">
    <property type="entry name" value="AAL_decarboxy"/>
    <property type="match status" value="1"/>
</dbReference>
<evidence type="ECO:0000256" key="2">
    <source>
        <dbReference type="ARBA" id="ARBA00005170"/>
    </source>
</evidence>
<comment type="catalytic activity">
    <reaction evidence="1">
        <text>(2S)-2-acetolactate + H(+) = (R)-acetoin + CO2</text>
        <dbReference type="Rhea" id="RHEA:21580"/>
        <dbReference type="ChEBI" id="CHEBI:15378"/>
        <dbReference type="ChEBI" id="CHEBI:15686"/>
        <dbReference type="ChEBI" id="CHEBI:16526"/>
        <dbReference type="ChEBI" id="CHEBI:58476"/>
        <dbReference type="EC" id="4.1.1.5"/>
    </reaction>
</comment>
<dbReference type="InterPro" id="IPR005128">
    <property type="entry name" value="Acetolactate_a_deCO2ase"/>
</dbReference>
<evidence type="ECO:0000256" key="4">
    <source>
        <dbReference type="ARBA" id="ARBA00013204"/>
    </source>
</evidence>
<reference evidence="9" key="1">
    <citation type="submission" date="2020-06" db="EMBL/GenBank/DDBJ databases">
        <title>Unique genomic features of the anaerobic methanotrophic archaea.</title>
        <authorList>
            <person name="Chadwick G.L."/>
            <person name="Skennerton C.T."/>
            <person name="Laso-Perez R."/>
            <person name="Leu A.O."/>
            <person name="Speth D.R."/>
            <person name="Yu H."/>
            <person name="Morgan-Lang C."/>
            <person name="Hatzenpichler R."/>
            <person name="Goudeau D."/>
            <person name="Malmstrom R."/>
            <person name="Brazelton W.J."/>
            <person name="Woyke T."/>
            <person name="Hallam S.J."/>
            <person name="Tyson G.W."/>
            <person name="Wegener G."/>
            <person name="Boetius A."/>
            <person name="Orphan V."/>
        </authorList>
    </citation>
    <scope>NUCLEOTIDE SEQUENCE</scope>
</reference>
<keyword evidence="6" id="KW-0210">Decarboxylase</keyword>
<evidence type="ECO:0000256" key="3">
    <source>
        <dbReference type="ARBA" id="ARBA00007106"/>
    </source>
</evidence>
<dbReference type="PANTHER" id="PTHR35524">
    <property type="entry name" value="ALPHA-ACETOLACTATE DECARBOXYLASE"/>
    <property type="match status" value="1"/>
</dbReference>
<dbReference type="AlphaFoldDB" id="A0A7G9YTD6"/>
<proteinExistence type="inferred from homology"/>
<evidence type="ECO:0000256" key="5">
    <source>
        <dbReference type="ARBA" id="ARBA00020164"/>
    </source>
</evidence>
<keyword evidence="7" id="KW-0005">Acetoin biosynthesis</keyword>
<evidence type="ECO:0000256" key="1">
    <source>
        <dbReference type="ARBA" id="ARBA00001784"/>
    </source>
</evidence>
<organism evidence="9">
    <name type="scientific">Candidatus Methanophagaceae archaeon ANME-1 ERB6</name>
    <dbReference type="NCBI Taxonomy" id="2759912"/>
    <lineage>
        <taxon>Archaea</taxon>
        <taxon>Methanobacteriati</taxon>
        <taxon>Methanobacteriota</taxon>
        <taxon>Stenosarchaea group</taxon>
        <taxon>Methanomicrobia</taxon>
        <taxon>Candidatus Methanophagales</taxon>
        <taxon>Candidatus Methanophagaceae</taxon>
    </lineage>
</organism>
<dbReference type="SUPFAM" id="SSF117856">
    <property type="entry name" value="AF0104/ALDC/Ptd012-like"/>
    <property type="match status" value="1"/>
</dbReference>
<gene>
    <name evidence="9" type="ORF">IGHJBHOP_00031</name>
</gene>
<dbReference type="EC" id="4.1.1.5" evidence="4"/>